<keyword evidence="7" id="KW-0407">Ion channel</keyword>
<dbReference type="EMBL" id="QNUK01000576">
    <property type="protein sequence ID" value="KAF5891522.1"/>
    <property type="molecule type" value="Genomic_DNA"/>
</dbReference>
<evidence type="ECO:0000313" key="9">
    <source>
        <dbReference type="EMBL" id="KAF5891522.1"/>
    </source>
</evidence>
<dbReference type="InterPro" id="IPR021134">
    <property type="entry name" value="Bestrophin-like"/>
</dbReference>
<keyword evidence="7" id="KW-0869">Chloride channel</keyword>
<proteinExistence type="inferred from homology"/>
<dbReference type="GO" id="GO:0005886">
    <property type="term" value="C:plasma membrane"/>
    <property type="evidence" value="ECO:0007669"/>
    <property type="project" value="UniProtKB-SubCell"/>
</dbReference>
<feature type="transmembrane region" description="Helical" evidence="7">
    <location>
        <begin position="72"/>
        <end position="90"/>
    </location>
</feature>
<keyword evidence="3 7" id="KW-1133">Transmembrane helix</keyword>
<comment type="catalytic activity">
    <reaction evidence="5">
        <text>chloride(in) = chloride(out)</text>
        <dbReference type="Rhea" id="RHEA:29823"/>
        <dbReference type="ChEBI" id="CHEBI:17996"/>
    </reaction>
</comment>
<gene>
    <name evidence="9" type="primary">best3</name>
    <name evidence="9" type="ORF">DAT39_018774</name>
</gene>
<evidence type="ECO:0000256" key="7">
    <source>
        <dbReference type="RuleBase" id="RU363126"/>
    </source>
</evidence>
<dbReference type="OrthoDB" id="201595at2759"/>
<reference evidence="9" key="1">
    <citation type="submission" date="2020-07" db="EMBL/GenBank/DDBJ databases">
        <title>Clarias magur genome sequencing, assembly and annotation.</title>
        <authorList>
            <person name="Kushwaha B."/>
            <person name="Kumar R."/>
            <person name="Das P."/>
            <person name="Joshi C.G."/>
            <person name="Kumar D."/>
            <person name="Nagpure N.S."/>
            <person name="Pandey M."/>
            <person name="Agarwal S."/>
            <person name="Srivastava S."/>
            <person name="Singh M."/>
            <person name="Sahoo L."/>
            <person name="Jayasankar P."/>
            <person name="Meher P.K."/>
            <person name="Koringa P.G."/>
            <person name="Iquebal M.A."/>
            <person name="Das S.P."/>
            <person name="Bit A."/>
            <person name="Patnaik S."/>
            <person name="Patel N."/>
            <person name="Shah T.M."/>
            <person name="Hinsu A."/>
            <person name="Jena J.K."/>
        </authorList>
    </citation>
    <scope>NUCLEOTIDE SEQUENCE</scope>
    <source>
        <strain evidence="9">CIFAMagur01</strain>
        <tissue evidence="9">Testis</tissue>
    </source>
</reference>
<comment type="caution">
    <text evidence="9">The sequence shown here is derived from an EMBL/GenBank/DDBJ whole genome shotgun (WGS) entry which is preliminary data.</text>
</comment>
<comment type="function">
    <text evidence="7">Forms chloride channels.</text>
</comment>
<evidence type="ECO:0000256" key="6">
    <source>
        <dbReference type="ARBA" id="ARBA00034769"/>
    </source>
</evidence>
<feature type="compositionally biased region" description="Low complexity" evidence="8">
    <location>
        <begin position="483"/>
        <end position="498"/>
    </location>
</feature>
<feature type="transmembrane region" description="Helical" evidence="7">
    <location>
        <begin position="235"/>
        <end position="257"/>
    </location>
</feature>
<dbReference type="GO" id="GO:0034707">
    <property type="term" value="C:chloride channel complex"/>
    <property type="evidence" value="ECO:0007669"/>
    <property type="project" value="UniProtKB-KW"/>
</dbReference>
<keyword evidence="7" id="KW-1003">Cell membrane</keyword>
<dbReference type="PANTHER" id="PTHR10736">
    <property type="entry name" value="BESTROPHIN"/>
    <property type="match status" value="1"/>
</dbReference>
<dbReference type="AlphaFoldDB" id="A0A8J4U2G8"/>
<comment type="subcellular location">
    <subcellularLocation>
        <location evidence="7">Cell membrane</location>
        <topology evidence="7">Multi-pass membrane protein</topology>
    </subcellularLocation>
    <subcellularLocation>
        <location evidence="1">Membrane</location>
    </subcellularLocation>
</comment>
<feature type="compositionally biased region" description="Low complexity" evidence="8">
    <location>
        <begin position="395"/>
        <end position="420"/>
    </location>
</feature>
<evidence type="ECO:0000256" key="5">
    <source>
        <dbReference type="ARBA" id="ARBA00024167"/>
    </source>
</evidence>
<evidence type="ECO:0000256" key="8">
    <source>
        <dbReference type="SAM" id="MobiDB-lite"/>
    </source>
</evidence>
<feature type="transmembrane region" description="Helical" evidence="7">
    <location>
        <begin position="31"/>
        <end position="52"/>
    </location>
</feature>
<keyword evidence="4 7" id="KW-0472">Membrane</keyword>
<evidence type="ECO:0000256" key="1">
    <source>
        <dbReference type="ARBA" id="ARBA00004370"/>
    </source>
</evidence>
<evidence type="ECO:0000256" key="4">
    <source>
        <dbReference type="ARBA" id="ARBA00023136"/>
    </source>
</evidence>
<keyword evidence="7" id="KW-0406">Ion transport</keyword>
<evidence type="ECO:0000256" key="3">
    <source>
        <dbReference type="ARBA" id="ARBA00022989"/>
    </source>
</evidence>
<keyword evidence="7" id="KW-0868">Chloride</keyword>
<feature type="compositionally biased region" description="Polar residues" evidence="8">
    <location>
        <begin position="431"/>
        <end position="448"/>
    </location>
</feature>
<evidence type="ECO:0000256" key="2">
    <source>
        <dbReference type="ARBA" id="ARBA00022692"/>
    </source>
</evidence>
<dbReference type="InterPro" id="IPR000615">
    <property type="entry name" value="Bestrophin"/>
</dbReference>
<keyword evidence="7" id="KW-0813">Transport</keyword>
<feature type="region of interest" description="Disordered" evidence="8">
    <location>
        <begin position="395"/>
        <end position="464"/>
    </location>
</feature>
<protein>
    <recommendedName>
        <fullName evidence="7">Bestrophin homolog</fullName>
    </recommendedName>
</protein>
<feature type="compositionally biased region" description="Basic and acidic residues" evidence="8">
    <location>
        <begin position="505"/>
        <end position="525"/>
    </location>
</feature>
<keyword evidence="10" id="KW-1185">Reference proteome</keyword>
<dbReference type="GO" id="GO:0005254">
    <property type="term" value="F:chloride channel activity"/>
    <property type="evidence" value="ECO:0007669"/>
    <property type="project" value="UniProtKB-KW"/>
</dbReference>
<sequence length="525" mass="60756">MTVTYSSQVANATFFGFHRLLLRWRGSIYKLLYREFLVFVLLYSSLSIIYRWVLTDPQKRLFEKLSIYCDRYAEQIPVTFVLGFYVTLVVNRWWNQFQNLPWPDRIMILISSCVQGKDEKGRMLRRTLMRYVNLTSLLIFRSVSTAVYKRFPTIDHVVEAGFMTLEERKIFENLKSPHLKYWIPVIWFTNLASRARREGRIQDSVDLQAILNEMNKFRAWCSTLFGYDWVGIPLVYTQVVTLAVYTFFSACIIGRQFLDPAQGYQGHDLDLYVPVFTLLQFFFYSGWLKVAEQLINPFGEDDDDFEANWCIDRNLQNDNIDISTQQRQATVLCRMRRLLSVQEPMDLKMRPTLKRHSSDISSFLPLRRDRHFPSRLEDSKLNFNTNFYPLSTVNEVSSTSSSPVTSTHTVFPSSTPSVVDSELHLGDDSDSVVQEQTGQGSSLDSAQVQEPGEEPNIAGGVPHTEARRLSCLSVGSKKKRIRLSFQSSRQSSISSTRSDPTQLRRTSDPVDSTSRDKEQKRNQDV</sequence>
<evidence type="ECO:0000313" key="10">
    <source>
        <dbReference type="Proteomes" id="UP000727407"/>
    </source>
</evidence>
<accession>A0A8J4U2G8</accession>
<dbReference type="Pfam" id="PF01062">
    <property type="entry name" value="Bestrophin"/>
    <property type="match status" value="1"/>
</dbReference>
<name>A0A8J4U2G8_CLAMG</name>
<feature type="region of interest" description="Disordered" evidence="8">
    <location>
        <begin position="482"/>
        <end position="525"/>
    </location>
</feature>
<dbReference type="PANTHER" id="PTHR10736:SF2">
    <property type="entry name" value="BESTROPHIN-3"/>
    <property type="match status" value="1"/>
</dbReference>
<organism evidence="9 10">
    <name type="scientific">Clarias magur</name>
    <name type="common">Asian catfish</name>
    <name type="synonym">Macropteronotus magur</name>
    <dbReference type="NCBI Taxonomy" id="1594786"/>
    <lineage>
        <taxon>Eukaryota</taxon>
        <taxon>Metazoa</taxon>
        <taxon>Chordata</taxon>
        <taxon>Craniata</taxon>
        <taxon>Vertebrata</taxon>
        <taxon>Euteleostomi</taxon>
        <taxon>Actinopterygii</taxon>
        <taxon>Neopterygii</taxon>
        <taxon>Teleostei</taxon>
        <taxon>Ostariophysi</taxon>
        <taxon>Siluriformes</taxon>
        <taxon>Clariidae</taxon>
        <taxon>Clarias</taxon>
    </lineage>
</organism>
<dbReference type="Proteomes" id="UP000727407">
    <property type="component" value="Unassembled WGS sequence"/>
</dbReference>
<keyword evidence="2 7" id="KW-0812">Transmembrane</keyword>
<comment type="similarity">
    <text evidence="6 7">Belongs to the anion channel-forming bestrophin (TC 1.A.46) family. Calcium-sensitive chloride channel subfamily.</text>
</comment>